<dbReference type="AlphaFoldDB" id="A0A5B7IM09"/>
<keyword evidence="2" id="KW-1185">Reference proteome</keyword>
<comment type="caution">
    <text evidence="1">The sequence shown here is derived from an EMBL/GenBank/DDBJ whole genome shotgun (WGS) entry which is preliminary data.</text>
</comment>
<proteinExistence type="predicted"/>
<name>A0A5B7IM09_PORTR</name>
<organism evidence="1 2">
    <name type="scientific">Portunus trituberculatus</name>
    <name type="common">Swimming crab</name>
    <name type="synonym">Neptunus trituberculatus</name>
    <dbReference type="NCBI Taxonomy" id="210409"/>
    <lineage>
        <taxon>Eukaryota</taxon>
        <taxon>Metazoa</taxon>
        <taxon>Ecdysozoa</taxon>
        <taxon>Arthropoda</taxon>
        <taxon>Crustacea</taxon>
        <taxon>Multicrustacea</taxon>
        <taxon>Malacostraca</taxon>
        <taxon>Eumalacostraca</taxon>
        <taxon>Eucarida</taxon>
        <taxon>Decapoda</taxon>
        <taxon>Pleocyemata</taxon>
        <taxon>Brachyura</taxon>
        <taxon>Eubrachyura</taxon>
        <taxon>Portunoidea</taxon>
        <taxon>Portunidae</taxon>
        <taxon>Portuninae</taxon>
        <taxon>Portunus</taxon>
    </lineage>
</organism>
<evidence type="ECO:0000313" key="1">
    <source>
        <dbReference type="EMBL" id="MPC81798.1"/>
    </source>
</evidence>
<dbReference type="Proteomes" id="UP000324222">
    <property type="component" value="Unassembled WGS sequence"/>
</dbReference>
<sequence length="64" mass="7635">MHHGGSEASEAGGGVPLLHWIEFPWWWWWWWCLETGLFRATRRSAESKHRPTVPRRFVSFRVAT</sequence>
<reference evidence="1 2" key="1">
    <citation type="submission" date="2019-05" db="EMBL/GenBank/DDBJ databases">
        <title>Another draft genome of Portunus trituberculatus and its Hox gene families provides insights of decapod evolution.</title>
        <authorList>
            <person name="Jeong J.-H."/>
            <person name="Song I."/>
            <person name="Kim S."/>
            <person name="Choi T."/>
            <person name="Kim D."/>
            <person name="Ryu S."/>
            <person name="Kim W."/>
        </authorList>
    </citation>
    <scope>NUCLEOTIDE SEQUENCE [LARGE SCALE GENOMIC DNA]</scope>
    <source>
        <tissue evidence="1">Muscle</tissue>
    </source>
</reference>
<protein>
    <submittedName>
        <fullName evidence="1">Uncharacterized protein</fullName>
    </submittedName>
</protein>
<evidence type="ECO:0000313" key="2">
    <source>
        <dbReference type="Proteomes" id="UP000324222"/>
    </source>
</evidence>
<dbReference type="EMBL" id="VSRR010058053">
    <property type="protein sequence ID" value="MPC81798.1"/>
    <property type="molecule type" value="Genomic_DNA"/>
</dbReference>
<gene>
    <name evidence="1" type="ORF">E2C01_076432</name>
</gene>
<accession>A0A5B7IM09</accession>